<sequence>MAQRGYPGIHAGMPTTQRRRSASVVDGALKIKNKAKPKQSKAKQKQGGVWGGWLLLVYIIHCGSGLAREGVGTACIKVA</sequence>
<evidence type="ECO:0000313" key="3">
    <source>
        <dbReference type="Proteomes" id="UP001228019"/>
    </source>
</evidence>
<dbReference type="EMBL" id="JAUQOP010000002">
    <property type="protein sequence ID" value="MDO7895635.1"/>
    <property type="molecule type" value="Genomic_DNA"/>
</dbReference>
<name>A0ABT9BSV5_9PSED</name>
<evidence type="ECO:0000313" key="2">
    <source>
        <dbReference type="EMBL" id="MDO7895635.1"/>
    </source>
</evidence>
<comment type="caution">
    <text evidence="2">The sequence shown here is derived from an EMBL/GenBank/DDBJ whole genome shotgun (WGS) entry which is preliminary data.</text>
</comment>
<proteinExistence type="predicted"/>
<reference evidence="2 3" key="1">
    <citation type="submission" date="2023-07" db="EMBL/GenBank/DDBJ databases">
        <title>Identification of four novel Pseudomonas species associated with bacterial leaf spot of cucurbits.</title>
        <authorList>
            <person name="Fullem K.R."/>
        </authorList>
    </citation>
    <scope>NUCLEOTIDE SEQUENCE [LARGE SCALE GENOMIC DNA]</scope>
    <source>
        <strain evidence="2 3">K18</strain>
    </source>
</reference>
<keyword evidence="3" id="KW-1185">Reference proteome</keyword>
<organism evidence="2 3">
    <name type="scientific">Pseudomonas citrulli</name>
    <dbReference type="NCBI Taxonomy" id="3064347"/>
    <lineage>
        <taxon>Bacteria</taxon>
        <taxon>Pseudomonadati</taxon>
        <taxon>Pseudomonadota</taxon>
        <taxon>Gammaproteobacteria</taxon>
        <taxon>Pseudomonadales</taxon>
        <taxon>Pseudomonadaceae</taxon>
        <taxon>Pseudomonas</taxon>
    </lineage>
</organism>
<dbReference type="RefSeq" id="WP_304551878.1">
    <property type="nucleotide sequence ID" value="NZ_JAUQOP010000002.1"/>
</dbReference>
<dbReference type="Proteomes" id="UP001228019">
    <property type="component" value="Unassembled WGS sequence"/>
</dbReference>
<feature type="region of interest" description="Disordered" evidence="1">
    <location>
        <begin position="1"/>
        <end position="24"/>
    </location>
</feature>
<protein>
    <recommendedName>
        <fullName evidence="4">Nucleoid-structuring protein H-NS</fullName>
    </recommendedName>
</protein>
<gene>
    <name evidence="2" type="ORF">Q6A48_01900</name>
</gene>
<evidence type="ECO:0008006" key="4">
    <source>
        <dbReference type="Google" id="ProtNLM"/>
    </source>
</evidence>
<evidence type="ECO:0000256" key="1">
    <source>
        <dbReference type="SAM" id="MobiDB-lite"/>
    </source>
</evidence>
<accession>A0ABT9BSV5</accession>